<dbReference type="Proteomes" id="UP000532121">
    <property type="component" value="Unassembled WGS sequence"/>
</dbReference>
<protein>
    <submittedName>
        <fullName evidence="2">Uncharacterized protein</fullName>
    </submittedName>
</protein>
<dbReference type="EMBL" id="JABASA010000001">
    <property type="protein sequence ID" value="NMD48127.1"/>
    <property type="molecule type" value="Genomic_DNA"/>
</dbReference>
<organism evidence="2 3">
    <name type="scientific">Streptococcus ratti</name>
    <dbReference type="NCBI Taxonomy" id="1341"/>
    <lineage>
        <taxon>Bacteria</taxon>
        <taxon>Bacillati</taxon>
        <taxon>Bacillota</taxon>
        <taxon>Bacilli</taxon>
        <taxon>Lactobacillales</taxon>
        <taxon>Streptococcaceae</taxon>
        <taxon>Streptococcus</taxon>
    </lineage>
</organism>
<comment type="caution">
    <text evidence="2">The sequence shown here is derived from an EMBL/GenBank/DDBJ whole genome shotgun (WGS) entry which is preliminary data.</text>
</comment>
<dbReference type="RefSeq" id="WP_193522744.1">
    <property type="nucleotide sequence ID" value="NZ_JABASA010000001.1"/>
</dbReference>
<name>A0A7X9LCB4_STRRT</name>
<feature type="transmembrane region" description="Helical" evidence="1">
    <location>
        <begin position="12"/>
        <end position="31"/>
    </location>
</feature>
<keyword evidence="1" id="KW-1133">Transmembrane helix</keyword>
<keyword evidence="1" id="KW-0812">Transmembrane</keyword>
<dbReference type="AlphaFoldDB" id="A0A7X9LCB4"/>
<evidence type="ECO:0000256" key="1">
    <source>
        <dbReference type="SAM" id="Phobius"/>
    </source>
</evidence>
<reference evidence="2 3" key="1">
    <citation type="submission" date="2020-04" db="EMBL/GenBank/DDBJ databases">
        <title>MicrobeNet Type strains.</title>
        <authorList>
            <person name="Nicholson A.C."/>
        </authorList>
    </citation>
    <scope>NUCLEOTIDE SEQUENCE [LARGE SCALE GENOMIC DNA]</scope>
    <source>
        <strain evidence="2 3">DSM 22768</strain>
    </source>
</reference>
<gene>
    <name evidence="2" type="ORF">HHO37_00220</name>
</gene>
<accession>A0A7X9LCB4</accession>
<evidence type="ECO:0000313" key="3">
    <source>
        <dbReference type="Proteomes" id="UP000532121"/>
    </source>
</evidence>
<keyword evidence="1" id="KW-0472">Membrane</keyword>
<sequence>MLKEKRNKGFVLYLVLGLCFIIGALSTFVLVSQGDKKAPDVIYKGASTSASSGDKVSLRVYDIYSKPIATIKGHKTVIWLVSYDKGYVGLEAKEDDKDVAKLLNAGDSLKDQPKRITVKYYNTRTGSKSRIKNYSGAMTGVLRTSPDISKYFSFYTYVSLQDVKSDRTSLPVVCGILGLVGVILIAAAFVTRHKVNQAYDELYAAYPELNGNLDLLLSDALYYDDNLKIAIYKNHLVSYFRGFCVVDLQQVVQLYHRIVKTKRYFITVNRQSFLVAVKDDKKKVNMFIRNRGKKTDEELQPFFAAVQEHFPNIKIGYDKLF</sequence>
<proteinExistence type="predicted"/>
<evidence type="ECO:0000313" key="2">
    <source>
        <dbReference type="EMBL" id="NMD48127.1"/>
    </source>
</evidence>
<feature type="transmembrane region" description="Helical" evidence="1">
    <location>
        <begin position="170"/>
        <end position="190"/>
    </location>
</feature>